<dbReference type="PROSITE" id="PS50249">
    <property type="entry name" value="MPN"/>
    <property type="match status" value="1"/>
</dbReference>
<evidence type="ECO:0000259" key="2">
    <source>
        <dbReference type="PROSITE" id="PS50249"/>
    </source>
</evidence>
<sequence length="195" mass="21078">MFNTYQLAHLAYLKIVLHAAKYPSSLVNGVLLGSASGSEVNITDSVPLLHHWTSLSPSMEVGLEMAEYHASSKGLRIVGFYQGNERLQDGELSTVGVKVANSIKSRFPQAVVLMIDNEKLNGSENTLKALVSASNSTWSVTGSPEILILQRPTSPSDAKKAVQEGAFKTFGDFDAHLEDVTVDWLTNSKAITGWA</sequence>
<dbReference type="PANTHER" id="PTHR12941">
    <property type="entry name" value="ER MEMBRANE PROTEIN COMPLEX"/>
    <property type="match status" value="1"/>
</dbReference>
<dbReference type="InterPro" id="IPR037518">
    <property type="entry name" value="MPN"/>
</dbReference>
<evidence type="ECO:0000313" key="3">
    <source>
        <dbReference type="EMBL" id="CED84720.1"/>
    </source>
</evidence>
<dbReference type="EMBL" id="LN483166">
    <property type="protein sequence ID" value="CED84720.1"/>
    <property type="molecule type" value="Genomic_DNA"/>
</dbReference>
<feature type="domain" description="MPN" evidence="2">
    <location>
        <begin position="5"/>
        <end position="136"/>
    </location>
</feature>
<proteinExistence type="inferred from homology"/>
<dbReference type="Pfam" id="PF03665">
    <property type="entry name" value="UPF0172"/>
    <property type="match status" value="1"/>
</dbReference>
<reference evidence="3" key="1">
    <citation type="submission" date="2014-08" db="EMBL/GenBank/DDBJ databases">
        <authorList>
            <person name="Sharma Rahul"/>
            <person name="Thines Marco"/>
        </authorList>
    </citation>
    <scope>NUCLEOTIDE SEQUENCE</scope>
</reference>
<dbReference type="PANTHER" id="PTHR12941:SF10">
    <property type="entry name" value="ER MEMBRANE PROTEIN COMPLEX SUBUNIT 8_9 HOMOLOG"/>
    <property type="match status" value="1"/>
</dbReference>
<protein>
    <submittedName>
        <fullName evidence="3">Uncharacterized conserved protein encoded by sequence overlapping the COX4 protein</fullName>
    </submittedName>
</protein>
<name>A0A0F7SVU6_PHARH</name>
<organism evidence="3">
    <name type="scientific">Phaffia rhodozyma</name>
    <name type="common">Yeast</name>
    <name type="synonym">Xanthophyllomyces dendrorhous</name>
    <dbReference type="NCBI Taxonomy" id="264483"/>
    <lineage>
        <taxon>Eukaryota</taxon>
        <taxon>Fungi</taxon>
        <taxon>Dikarya</taxon>
        <taxon>Basidiomycota</taxon>
        <taxon>Agaricomycotina</taxon>
        <taxon>Tremellomycetes</taxon>
        <taxon>Cystofilobasidiales</taxon>
        <taxon>Mrakiaceae</taxon>
        <taxon>Phaffia</taxon>
    </lineage>
</organism>
<comment type="similarity">
    <text evidence="1">Belongs to the EMC8/EMC9 family.</text>
</comment>
<dbReference type="GO" id="GO:0072546">
    <property type="term" value="C:EMC complex"/>
    <property type="evidence" value="ECO:0007669"/>
    <property type="project" value="InterPro"/>
</dbReference>
<dbReference type="AlphaFoldDB" id="A0A0F7SVU6"/>
<accession>A0A0F7SVU6</accession>
<dbReference type="Gene3D" id="3.40.140.10">
    <property type="entry name" value="Cytidine Deaminase, domain 2"/>
    <property type="match status" value="1"/>
</dbReference>
<evidence type="ECO:0000256" key="1">
    <source>
        <dbReference type="ARBA" id="ARBA00007461"/>
    </source>
</evidence>
<dbReference type="CDD" id="cd08060">
    <property type="entry name" value="MPN_UPF0172"/>
    <property type="match status" value="1"/>
</dbReference>
<dbReference type="InterPro" id="IPR005366">
    <property type="entry name" value="EMC8/9"/>
</dbReference>